<evidence type="ECO:0000256" key="1">
    <source>
        <dbReference type="SAM" id="MobiDB-lite"/>
    </source>
</evidence>
<feature type="region of interest" description="Disordered" evidence="1">
    <location>
        <begin position="533"/>
        <end position="564"/>
    </location>
</feature>
<proteinExistence type="predicted"/>
<keyword evidence="3" id="KW-0732">Signal</keyword>
<accession>A0A5B7G0G5</accession>
<keyword evidence="5" id="KW-1185">Reference proteome</keyword>
<comment type="caution">
    <text evidence="4">The sequence shown here is derived from an EMBL/GenBank/DDBJ whole genome shotgun (WGS) entry which is preliminary data.</text>
</comment>
<feature type="compositionally biased region" description="Polar residues" evidence="1">
    <location>
        <begin position="313"/>
        <end position="332"/>
    </location>
</feature>
<feature type="compositionally biased region" description="Acidic residues" evidence="1">
    <location>
        <begin position="256"/>
        <end position="265"/>
    </location>
</feature>
<feature type="compositionally biased region" description="Low complexity" evidence="1">
    <location>
        <begin position="649"/>
        <end position="662"/>
    </location>
</feature>
<dbReference type="InterPro" id="IPR011049">
    <property type="entry name" value="Serralysin-like_metalloprot_C"/>
</dbReference>
<name>A0A5B7G0G5_PORTR</name>
<feature type="compositionally biased region" description="Basic and acidic residues" evidence="1">
    <location>
        <begin position="1383"/>
        <end position="1403"/>
    </location>
</feature>
<feature type="compositionally biased region" description="Low complexity" evidence="1">
    <location>
        <begin position="1220"/>
        <end position="1238"/>
    </location>
</feature>
<feature type="region of interest" description="Disordered" evidence="1">
    <location>
        <begin position="879"/>
        <end position="905"/>
    </location>
</feature>
<feature type="transmembrane region" description="Helical" evidence="2">
    <location>
        <begin position="1116"/>
        <end position="1140"/>
    </location>
</feature>
<protein>
    <submittedName>
        <fullName evidence="4">Collagen-like protein 2</fullName>
    </submittedName>
</protein>
<feature type="region of interest" description="Disordered" evidence="1">
    <location>
        <begin position="628"/>
        <end position="676"/>
    </location>
</feature>
<feature type="compositionally biased region" description="Basic and acidic residues" evidence="1">
    <location>
        <begin position="1327"/>
        <end position="1344"/>
    </location>
</feature>
<dbReference type="EMBL" id="VSRR010009204">
    <property type="protein sequence ID" value="MPC49964.1"/>
    <property type="molecule type" value="Genomic_DNA"/>
</dbReference>
<feature type="compositionally biased region" description="Pro residues" evidence="1">
    <location>
        <begin position="1561"/>
        <end position="1583"/>
    </location>
</feature>
<dbReference type="Proteomes" id="UP000324222">
    <property type="component" value="Unassembled WGS sequence"/>
</dbReference>
<feature type="compositionally biased region" description="Polar residues" evidence="1">
    <location>
        <begin position="461"/>
        <end position="474"/>
    </location>
</feature>
<feature type="compositionally biased region" description="Basic and acidic residues" evidence="1">
    <location>
        <begin position="1447"/>
        <end position="1456"/>
    </location>
</feature>
<feature type="compositionally biased region" description="Basic residues" evidence="1">
    <location>
        <begin position="1303"/>
        <end position="1313"/>
    </location>
</feature>
<feature type="region of interest" description="Disordered" evidence="1">
    <location>
        <begin position="33"/>
        <end position="195"/>
    </location>
</feature>
<feature type="compositionally biased region" description="Basic and acidic residues" evidence="1">
    <location>
        <begin position="1240"/>
        <end position="1252"/>
    </location>
</feature>
<evidence type="ECO:0000256" key="3">
    <source>
        <dbReference type="SAM" id="SignalP"/>
    </source>
</evidence>
<feature type="region of interest" description="Disordered" evidence="1">
    <location>
        <begin position="255"/>
        <end position="297"/>
    </location>
</feature>
<feature type="region of interest" description="Disordered" evidence="1">
    <location>
        <begin position="1435"/>
        <end position="1485"/>
    </location>
</feature>
<reference evidence="4 5" key="1">
    <citation type="submission" date="2019-05" db="EMBL/GenBank/DDBJ databases">
        <title>Another draft genome of Portunus trituberculatus and its Hox gene families provides insights of decapod evolution.</title>
        <authorList>
            <person name="Jeong J.-H."/>
            <person name="Song I."/>
            <person name="Kim S."/>
            <person name="Choi T."/>
            <person name="Kim D."/>
            <person name="Ryu S."/>
            <person name="Kim W."/>
        </authorList>
    </citation>
    <scope>NUCLEOTIDE SEQUENCE [LARGE SCALE GENOMIC DNA]</scope>
    <source>
        <tissue evidence="4">Muscle</tissue>
    </source>
</reference>
<feature type="signal peptide" evidence="3">
    <location>
        <begin position="1"/>
        <end position="21"/>
    </location>
</feature>
<feature type="compositionally biased region" description="Polar residues" evidence="1">
    <location>
        <begin position="44"/>
        <end position="56"/>
    </location>
</feature>
<organism evidence="4 5">
    <name type="scientific">Portunus trituberculatus</name>
    <name type="common">Swimming crab</name>
    <name type="synonym">Neptunus trituberculatus</name>
    <dbReference type="NCBI Taxonomy" id="210409"/>
    <lineage>
        <taxon>Eukaryota</taxon>
        <taxon>Metazoa</taxon>
        <taxon>Ecdysozoa</taxon>
        <taxon>Arthropoda</taxon>
        <taxon>Crustacea</taxon>
        <taxon>Multicrustacea</taxon>
        <taxon>Malacostraca</taxon>
        <taxon>Eumalacostraca</taxon>
        <taxon>Eucarida</taxon>
        <taxon>Decapoda</taxon>
        <taxon>Pleocyemata</taxon>
        <taxon>Brachyura</taxon>
        <taxon>Eubrachyura</taxon>
        <taxon>Portunoidea</taxon>
        <taxon>Portunidae</taxon>
        <taxon>Portuninae</taxon>
        <taxon>Portunus</taxon>
    </lineage>
</organism>
<dbReference type="PANTHER" id="PTHR48125">
    <property type="entry name" value="LP07818P1"/>
    <property type="match status" value="1"/>
</dbReference>
<feature type="region of interest" description="Disordered" evidence="1">
    <location>
        <begin position="724"/>
        <end position="762"/>
    </location>
</feature>
<feature type="region of interest" description="Disordered" evidence="1">
    <location>
        <begin position="451"/>
        <end position="507"/>
    </location>
</feature>
<evidence type="ECO:0000313" key="5">
    <source>
        <dbReference type="Proteomes" id="UP000324222"/>
    </source>
</evidence>
<sequence>MGHHTICAVSLFLGLLRCAAGFPVLPTDTPAPRVLSRHHEHPKINTSTDQEPTSVHTRYDSTPLAATSPAGDKSDSLVPGDKSDSLVPGDKSDSFVPGDNSDSLVPSDKSDSFVPGDKSDSLVPGDNSDSLVPGDKSDSLVSGDKSDVLVPGDKSESLVPGDKSDSLMFAPRGSYTEDSRRANNHTVPGEGGTVEERPRAIVDVRRKHLSGEASYIIHPDNQPPPTYKPLKDLPPSTRPVAKWRPDIFMKICCSDPELDASPEDSGDVRDGVVTSPDTEGDEGQATDQPLALPNDSDATVSQEELAAVDEDITTTATPEKGSGHSTTQTSSDTELENTLAPVNGSEARPLAASNHTPRYEEASTSPYQDVANFLRDIASSDGFQNVFIGDLIKNFGSLDQNALKLIYSLLIGPLEDNYKKDRVGTVEDDLSSEIMTPEDTVLLTRDRLPLRDRPDDGFQPLKTSFLQSRPSDGSSFPMRPSVPVRPLGPSDEMWRPGRIYDGRQPVNRRGEERVDVITAPPTKTFEVVLGSSLSHDSKNHRNNGGSGTPPRPANQASHPPLPFDKLTLGLEMPPPEALEALPPGSILIPPSHILGQAKLPKIVPPRGSGAPTLEMPLADMLPNLPFLTKPARPRPPAQPKLQDIPPRLPSFLPSRRPTLPNSLPSPPPRSPIQPSRREDAGLHFFLRQPTGPPPIVTKMTPPHVSTLSALQHSFRRPHHISAPASLSPYLTPPPPPPLPPLLSLSRPPSLPPPPPREGAVDEENHDHSHAFTLLDMDSFARDVEEPGTDSLPTLYMSDRNEDYHARTEVIDSEGHHLHSSHSDYYSDVFPDYLDSYYNLDYDEYYHDDSMANTKQEPPSDDSAHGEHRPFIHEASATFHAAKQQPRNPAHLPTARTTPPPVTDRGIRYSEELLPSTTPDYPSLDDLLGVVKPNFSTPAATKQDSSQVTFLLENYRPSSAPPEEDEDVDVTSKQATHRPHHFTVEDNAVLPPGVFGSRLEPLEGQGHERVEDDSPPVLPKGEHREHDASVSHLWKNLQLIPLTPDLFDATPRQPEERDSLNLTSLFDTAVPLAPDGAPDLAPDLSSDDDRISVDQNGVRITLREEVLEDPEKTDAKFMAYVLIGACCGLALLSITGVIVIVRFKKTCGSRQIKTRTRLTEQDSVENISRHVSQLTAAEESGHKLGSWFTGRNEHIGSGKLRGNMALPAVHDHKREKKGGHSSSTRDLLSISSHSSPSNSPRQERRDDEAIGSREEEEEEPRTSWLHSEYRTSEDELNQAAALDPHYRSQRQHQQTRGSSLASSSRRHSSDHHMHHAETAAEVDSPSRSTRERRYTGQSRDGDRPSRTTNRHGARYMSSLDSEELDDRLTSRASEYPTDSELDDGTTHYDGESREPSRYFSDSRELDDVVDGRRYNHSSMTSQELGEHISRDLKQYQARQNSHSHHQRHPEELKHPQDSDGLGGLSSQELESEESRELRRSQSQVSFSRDNVQNEVFLEFDSMLRQHGQYLGSEPLASTLGRASLLTNDTRLSASRANTPDSIDLPEDFCQDSGTRRECDHSPPSPPTTPPRFSPPPAPPRPPKPGHLSQVDTPSSQAGRGRPPSPGQFPPSPPTSKQQHQQRPVYWTSEEERLI</sequence>
<feature type="chain" id="PRO_5022749564" evidence="3">
    <location>
        <begin position="22"/>
        <end position="1633"/>
    </location>
</feature>
<gene>
    <name evidence="4" type="primary">MIMI_R196</name>
    <name evidence="4" type="ORF">E2C01_043779</name>
</gene>
<feature type="region of interest" description="Disordered" evidence="1">
    <location>
        <begin position="1284"/>
        <end position="1403"/>
    </location>
</feature>
<dbReference type="GO" id="GO:0005581">
    <property type="term" value="C:collagen trimer"/>
    <property type="evidence" value="ECO:0007669"/>
    <property type="project" value="UniProtKB-KW"/>
</dbReference>
<feature type="region of interest" description="Disordered" evidence="1">
    <location>
        <begin position="1210"/>
        <end position="1269"/>
    </location>
</feature>
<dbReference type="SUPFAM" id="SSF51120">
    <property type="entry name" value="beta-Roll"/>
    <property type="match status" value="1"/>
</dbReference>
<evidence type="ECO:0000256" key="2">
    <source>
        <dbReference type="SAM" id="Phobius"/>
    </source>
</evidence>
<keyword evidence="2" id="KW-0812">Transmembrane</keyword>
<feature type="compositionally biased region" description="Basic and acidic residues" evidence="1">
    <location>
        <begin position="492"/>
        <end position="501"/>
    </location>
</feature>
<feature type="compositionally biased region" description="Pro residues" evidence="1">
    <location>
        <begin position="1601"/>
        <end position="1612"/>
    </location>
</feature>
<feature type="compositionally biased region" description="Pro residues" evidence="1">
    <location>
        <begin position="730"/>
        <end position="740"/>
    </location>
</feature>
<feature type="region of interest" description="Disordered" evidence="1">
    <location>
        <begin position="215"/>
        <end position="240"/>
    </location>
</feature>
<keyword evidence="2" id="KW-1133">Transmembrane helix</keyword>
<feature type="region of interest" description="Disordered" evidence="1">
    <location>
        <begin position="313"/>
        <end position="363"/>
    </location>
</feature>
<evidence type="ECO:0000313" key="4">
    <source>
        <dbReference type="EMBL" id="MPC49964.1"/>
    </source>
</evidence>
<keyword evidence="4" id="KW-0176">Collagen</keyword>
<feature type="region of interest" description="Disordered" evidence="1">
    <location>
        <begin position="1531"/>
        <end position="1633"/>
    </location>
</feature>
<keyword evidence="2" id="KW-0472">Membrane</keyword>
<dbReference type="PANTHER" id="PTHR48125:SF12">
    <property type="entry name" value="AT HOOK TRANSCRIPTION FACTOR FAMILY-RELATED"/>
    <property type="match status" value="1"/>
</dbReference>